<feature type="transmembrane region" description="Helical" evidence="1">
    <location>
        <begin position="7"/>
        <end position="27"/>
    </location>
</feature>
<dbReference type="STRING" id="758820.SAMN00777080_1308"/>
<evidence type="ECO:0000313" key="3">
    <source>
        <dbReference type="Proteomes" id="UP000192333"/>
    </source>
</evidence>
<evidence type="ECO:0000256" key="1">
    <source>
        <dbReference type="SAM" id="Phobius"/>
    </source>
</evidence>
<dbReference type="AlphaFoldDB" id="A0A1W2H1V7"/>
<proteinExistence type="predicted"/>
<gene>
    <name evidence="2" type="ORF">SAMN00777080_1308</name>
</gene>
<dbReference type="EMBL" id="LT838813">
    <property type="protein sequence ID" value="SMD42744.1"/>
    <property type="molecule type" value="Genomic_DNA"/>
</dbReference>
<keyword evidence="1" id="KW-1133">Transmembrane helix</keyword>
<keyword evidence="1" id="KW-0472">Membrane</keyword>
<feature type="transmembrane region" description="Helical" evidence="1">
    <location>
        <begin position="160"/>
        <end position="178"/>
    </location>
</feature>
<keyword evidence="3" id="KW-1185">Reference proteome</keyword>
<feature type="transmembrane region" description="Helical" evidence="1">
    <location>
        <begin position="78"/>
        <end position="97"/>
    </location>
</feature>
<feature type="transmembrane region" description="Helical" evidence="1">
    <location>
        <begin position="39"/>
        <end position="57"/>
    </location>
</feature>
<feature type="transmembrane region" description="Helical" evidence="1">
    <location>
        <begin position="103"/>
        <end position="122"/>
    </location>
</feature>
<keyword evidence="1" id="KW-0812">Transmembrane</keyword>
<dbReference type="Proteomes" id="UP000192333">
    <property type="component" value="Chromosome I"/>
</dbReference>
<organism evidence="2 3">
    <name type="scientific">Aquiflexum balticum DSM 16537</name>
    <dbReference type="NCBI Taxonomy" id="758820"/>
    <lineage>
        <taxon>Bacteria</taxon>
        <taxon>Pseudomonadati</taxon>
        <taxon>Bacteroidota</taxon>
        <taxon>Cytophagia</taxon>
        <taxon>Cytophagales</taxon>
        <taxon>Cyclobacteriaceae</taxon>
        <taxon>Aquiflexum</taxon>
    </lineage>
</organism>
<feature type="transmembrane region" description="Helical" evidence="1">
    <location>
        <begin position="134"/>
        <end position="154"/>
    </location>
</feature>
<evidence type="ECO:0000313" key="2">
    <source>
        <dbReference type="EMBL" id="SMD42744.1"/>
    </source>
</evidence>
<dbReference type="OrthoDB" id="822156at2"/>
<name>A0A1W2H1V7_9BACT</name>
<reference evidence="3" key="1">
    <citation type="submission" date="2017-04" db="EMBL/GenBank/DDBJ databases">
        <authorList>
            <person name="Varghese N."/>
            <person name="Submissions S."/>
        </authorList>
    </citation>
    <scope>NUCLEOTIDE SEQUENCE [LARGE SCALE GENOMIC DNA]</scope>
    <source>
        <strain evidence="3">DSM 16537</strain>
    </source>
</reference>
<dbReference type="RefSeq" id="WP_084119516.1">
    <property type="nucleotide sequence ID" value="NZ_LT838813.1"/>
</dbReference>
<sequence length="208" mass="24377">MEKAYKNLGYFFLLLVPLAFLGFYKRYLSQFPEFQETTTYIHIHAAIASIWLFMLIIQPFLIRNRKYKQHRIVGRISYFVFPLLILSFIPGIMRMASSGSPNLFFPLSDAIMLIILYSLAIYHRKNVAKHMRYMIGIALVFLDPTLGRIGVLLLNLPDNVNQNALCVLIYLILISLILLDRKNEKDYQPYLLILSLWIIHQITFNLIF</sequence>
<accession>A0A1W2H1V7</accession>
<protein>
    <submittedName>
        <fullName evidence="2">Uncharacterized protein</fullName>
    </submittedName>
</protein>